<organism evidence="1 2">
    <name type="scientific">Sphenostylis stenocarpa</name>
    <dbReference type="NCBI Taxonomy" id="92480"/>
    <lineage>
        <taxon>Eukaryota</taxon>
        <taxon>Viridiplantae</taxon>
        <taxon>Streptophyta</taxon>
        <taxon>Embryophyta</taxon>
        <taxon>Tracheophyta</taxon>
        <taxon>Spermatophyta</taxon>
        <taxon>Magnoliopsida</taxon>
        <taxon>eudicotyledons</taxon>
        <taxon>Gunneridae</taxon>
        <taxon>Pentapetalae</taxon>
        <taxon>rosids</taxon>
        <taxon>fabids</taxon>
        <taxon>Fabales</taxon>
        <taxon>Fabaceae</taxon>
        <taxon>Papilionoideae</taxon>
        <taxon>50 kb inversion clade</taxon>
        <taxon>NPAAA clade</taxon>
        <taxon>indigoferoid/millettioid clade</taxon>
        <taxon>Phaseoleae</taxon>
        <taxon>Sphenostylis</taxon>
    </lineage>
</organism>
<dbReference type="Proteomes" id="UP001189624">
    <property type="component" value="Chromosome 6"/>
</dbReference>
<gene>
    <name evidence="1" type="ORF">AYBTSS11_LOCUS18856</name>
</gene>
<name>A0AA86SR38_9FABA</name>
<evidence type="ECO:0000313" key="1">
    <source>
        <dbReference type="EMBL" id="CAJ1961690.1"/>
    </source>
</evidence>
<keyword evidence="2" id="KW-1185">Reference proteome</keyword>
<accession>A0AA86SR38</accession>
<dbReference type="Gramene" id="rna-AYBTSS11_LOCUS18856">
    <property type="protein sequence ID" value="CAJ1961690.1"/>
    <property type="gene ID" value="gene-AYBTSS11_LOCUS18856"/>
</dbReference>
<dbReference type="AlphaFoldDB" id="A0AA86SR38"/>
<proteinExistence type="predicted"/>
<protein>
    <submittedName>
        <fullName evidence="1">Uncharacterized protein</fullName>
    </submittedName>
</protein>
<evidence type="ECO:0000313" key="2">
    <source>
        <dbReference type="Proteomes" id="UP001189624"/>
    </source>
</evidence>
<reference evidence="1" key="1">
    <citation type="submission" date="2023-10" db="EMBL/GenBank/DDBJ databases">
        <authorList>
            <person name="Domelevo Entfellner J.-B."/>
        </authorList>
    </citation>
    <scope>NUCLEOTIDE SEQUENCE</scope>
</reference>
<dbReference type="EMBL" id="OY731403">
    <property type="protein sequence ID" value="CAJ1961690.1"/>
    <property type="molecule type" value="Genomic_DNA"/>
</dbReference>
<sequence length="55" mass="6269">MEVVVQVQKNQAQTVERNKGRRKRQSTEALGIGLGCISEYHSPCLRKYETGSFKE</sequence>